<dbReference type="Pfam" id="PF01063">
    <property type="entry name" value="Aminotran_4"/>
    <property type="match status" value="1"/>
</dbReference>
<dbReference type="PRINTS" id="PR00095">
    <property type="entry name" value="ANTSNTHASEI"/>
</dbReference>
<dbReference type="RefSeq" id="WP_099860810.1">
    <property type="nucleotide sequence ID" value="NZ_PEOG01000015.1"/>
</dbReference>
<comment type="caution">
    <text evidence="3">The sequence shown here is derived from an EMBL/GenBank/DDBJ whole genome shotgun (WGS) entry which is preliminary data.</text>
</comment>
<dbReference type="SUPFAM" id="SSF56752">
    <property type="entry name" value="D-aminoacid aminotransferase-like PLP-dependent enzymes"/>
    <property type="match status" value="1"/>
</dbReference>
<dbReference type="PANTHER" id="PTHR11236:SF50">
    <property type="entry name" value="AMINODEOXYCHORISMATE SYNTHASE COMPONENT 1"/>
    <property type="match status" value="1"/>
</dbReference>
<dbReference type="GO" id="GO:0046820">
    <property type="term" value="F:4-amino-4-deoxychorismate synthase activity"/>
    <property type="evidence" value="ECO:0007669"/>
    <property type="project" value="TreeGrafter"/>
</dbReference>
<gene>
    <name evidence="3" type="ORF">CS062_07255</name>
</gene>
<dbReference type="EMBL" id="PEOG01000015">
    <property type="protein sequence ID" value="PIM53916.1"/>
    <property type="molecule type" value="Genomic_DNA"/>
</dbReference>
<dbReference type="Gene3D" id="3.20.10.10">
    <property type="entry name" value="D-amino Acid Aminotransferase, subunit A, domain 2"/>
    <property type="match status" value="1"/>
</dbReference>
<evidence type="ECO:0000313" key="4">
    <source>
        <dbReference type="Proteomes" id="UP000231501"/>
    </source>
</evidence>
<dbReference type="Gene3D" id="3.30.470.10">
    <property type="match status" value="1"/>
</dbReference>
<keyword evidence="3" id="KW-0032">Aminotransferase</keyword>
<dbReference type="InterPro" id="IPR043132">
    <property type="entry name" value="BCAT-like_C"/>
</dbReference>
<evidence type="ECO:0000259" key="2">
    <source>
        <dbReference type="Pfam" id="PF00425"/>
    </source>
</evidence>
<protein>
    <submittedName>
        <fullName evidence="3">Bifunctional aminodeoxychorismate synthase component I/aminotransferase</fullName>
    </submittedName>
</protein>
<reference evidence="3 4" key="1">
    <citation type="submission" date="2017-11" db="EMBL/GenBank/DDBJ databases">
        <title>Draft genome sequence of Mitsuaria sp. HWN-4.</title>
        <authorList>
            <person name="Gundlapally S.R."/>
        </authorList>
    </citation>
    <scope>NUCLEOTIDE SEQUENCE [LARGE SCALE GENOMIC DNA]</scope>
    <source>
        <strain evidence="3 4">HWN-4</strain>
    </source>
</reference>
<dbReference type="InterPro" id="IPR043131">
    <property type="entry name" value="BCAT-like_N"/>
</dbReference>
<evidence type="ECO:0000313" key="3">
    <source>
        <dbReference type="EMBL" id="PIM53916.1"/>
    </source>
</evidence>
<dbReference type="SUPFAM" id="SSF56322">
    <property type="entry name" value="ADC synthase"/>
    <property type="match status" value="1"/>
</dbReference>
<dbReference type="InterPro" id="IPR015890">
    <property type="entry name" value="Chorismate_C"/>
</dbReference>
<name>A0A2G9CBV3_9BURK</name>
<dbReference type="GO" id="GO:0000162">
    <property type="term" value="P:L-tryptophan biosynthetic process"/>
    <property type="evidence" value="ECO:0007669"/>
    <property type="project" value="TreeGrafter"/>
</dbReference>
<dbReference type="PANTHER" id="PTHR11236">
    <property type="entry name" value="AMINOBENZOATE/ANTHRANILATE SYNTHASE"/>
    <property type="match status" value="1"/>
</dbReference>
<dbReference type="InterPro" id="IPR036038">
    <property type="entry name" value="Aminotransferase-like"/>
</dbReference>
<dbReference type="Proteomes" id="UP000231501">
    <property type="component" value="Unassembled WGS sequence"/>
</dbReference>
<dbReference type="InterPro" id="IPR019999">
    <property type="entry name" value="Anth_synth_I-like"/>
</dbReference>
<dbReference type="InterPro" id="IPR001544">
    <property type="entry name" value="Aminotrans_IV"/>
</dbReference>
<sequence>MDIPLRPQDLWAAFDFPRHPLAREDGERLRGAFFAPPAQRLVAHDADRLRAVLRLAHAAARAGAWVLGGLRYEAAGALDPVLRTRPAGEAPLAEFHVWQEPPVPWPEALAAAGARRAHPMTAWRDAQADADEQAQVERIREYIRAGDCYQVNLTTRLAAETVGADAADAADGGDFDPVLHFFALHAAQPGGFALFLRTGEGGDSSSVASVSPELFFDWRPLPEAPQASHTWLLSAQPMKGTAPRGRDRAGDEAAQAYLRTSAKERAENLMIVDLLRNDLSRVAVPGSVRVPRLFELHALPTVWQMTSTISAVTRAGLALDEVMAALFPCGSITGAPKKRAMEVIDELEPGPRGWYCGALGMLQPGGAVTFNVPIRTVEQTGRALRCGVGSGITLDSLARGEIDEWRAKSRFLTRARAPIEALETMRLEEGEFERAARHLARMQRTARHFGLAWSADAAKARLVEIAQRHPRGVWRVRLTLARDGSFTDAVQALPAAGHDGAGEGPLVVALARGPIDARGPEAEFIQHKTTRREVYQAFLDAKPADCFDVLLFNREGELTEGCLTNLALQLAPDGPWLTPRAEAGLLPGTLREELLEQGRLREARLTLHDLRRAHALAIFNGVRGWREARLRHEDLHDDDNPTPPPGGAQDPSG</sequence>
<dbReference type="Pfam" id="PF00425">
    <property type="entry name" value="Chorismate_bind"/>
    <property type="match status" value="1"/>
</dbReference>
<dbReference type="InterPro" id="IPR005801">
    <property type="entry name" value="ADC_synthase"/>
</dbReference>
<dbReference type="OrthoDB" id="9803598at2"/>
<dbReference type="AlphaFoldDB" id="A0A2G9CBV3"/>
<evidence type="ECO:0000256" key="1">
    <source>
        <dbReference type="SAM" id="MobiDB-lite"/>
    </source>
</evidence>
<feature type="region of interest" description="Disordered" evidence="1">
    <location>
        <begin position="633"/>
        <end position="653"/>
    </location>
</feature>
<proteinExistence type="predicted"/>
<organism evidence="3 4">
    <name type="scientific">Roseateles chitinivorans</name>
    <dbReference type="NCBI Taxonomy" id="2917965"/>
    <lineage>
        <taxon>Bacteria</taxon>
        <taxon>Pseudomonadati</taxon>
        <taxon>Pseudomonadota</taxon>
        <taxon>Betaproteobacteria</taxon>
        <taxon>Burkholderiales</taxon>
        <taxon>Sphaerotilaceae</taxon>
        <taxon>Roseateles</taxon>
    </lineage>
</organism>
<keyword evidence="4" id="KW-1185">Reference proteome</keyword>
<feature type="domain" description="Chorismate-utilising enzyme C-terminal" evidence="2">
    <location>
        <begin position="133"/>
        <end position="408"/>
    </location>
</feature>
<dbReference type="Gene3D" id="3.60.120.10">
    <property type="entry name" value="Anthranilate synthase"/>
    <property type="match status" value="1"/>
</dbReference>
<keyword evidence="3" id="KW-0808">Transferase</keyword>
<accession>A0A2G9CBV3</accession>